<dbReference type="SUPFAM" id="SSF53448">
    <property type="entry name" value="Nucleotide-diphospho-sugar transferases"/>
    <property type="match status" value="1"/>
</dbReference>
<dbReference type="GeneID" id="3259237"/>
<feature type="compositionally biased region" description="Polar residues" evidence="1">
    <location>
        <begin position="656"/>
        <end position="676"/>
    </location>
</feature>
<dbReference type="OrthoDB" id="2014201at2759"/>
<feature type="region of interest" description="Disordered" evidence="1">
    <location>
        <begin position="380"/>
        <end position="409"/>
    </location>
</feature>
<dbReference type="InterPro" id="IPR029044">
    <property type="entry name" value="Nucleotide-diphossugar_trans"/>
</dbReference>
<dbReference type="GO" id="GO:0016757">
    <property type="term" value="F:glycosyltransferase activity"/>
    <property type="evidence" value="ECO:0000318"/>
    <property type="project" value="GO_Central"/>
</dbReference>
<dbReference type="Pfam" id="PF01501">
    <property type="entry name" value="Glyco_transf_8"/>
    <property type="match status" value="1"/>
</dbReference>
<feature type="region of interest" description="Disordered" evidence="1">
    <location>
        <begin position="505"/>
        <end position="528"/>
    </location>
</feature>
<accession>Q5KD57</accession>
<dbReference type="STRING" id="214684.Q5KD57"/>
<dbReference type="EMBL" id="AE017348">
    <property type="protein sequence ID" value="AAW45199.1"/>
    <property type="molecule type" value="Genomic_DNA"/>
</dbReference>
<dbReference type="eggNOG" id="KOG1950">
    <property type="taxonomic scope" value="Eukaryota"/>
</dbReference>
<name>Q5KD57_CRYD1</name>
<dbReference type="HOGENOM" id="CLU_003372_0_0_1"/>
<dbReference type="Gene3D" id="3.90.550.10">
    <property type="entry name" value="Spore Coat Polysaccharide Biosynthesis Protein SpsA, Chain A"/>
    <property type="match status" value="1"/>
</dbReference>
<dbReference type="FunFam" id="3.90.550.10:FF:000193">
    <property type="entry name" value="Glycogenin glucosyltransferase, putative"/>
    <property type="match status" value="1"/>
</dbReference>
<dbReference type="KEGG" id="cne:CNH03380"/>
<dbReference type="PaxDb" id="214684-Q5KD57"/>
<feature type="compositionally biased region" description="Low complexity" evidence="1">
    <location>
        <begin position="567"/>
        <end position="578"/>
    </location>
</feature>
<dbReference type="RefSeq" id="XP_572506.1">
    <property type="nucleotide sequence ID" value="XM_572506.1"/>
</dbReference>
<reference evidence="2 3" key="1">
    <citation type="journal article" date="2005" name="Science">
        <title>The genome of the basidiomycetous yeast and human pathogen Cryptococcus neoformans.</title>
        <authorList>
            <person name="Loftus B.J."/>
            <person name="Fung E."/>
            <person name="Roncaglia P."/>
            <person name="Rowley D."/>
            <person name="Amedeo P."/>
            <person name="Bruno D."/>
            <person name="Vamathevan J."/>
            <person name="Miranda M."/>
            <person name="Anderson I.J."/>
            <person name="Fraser J.A."/>
            <person name="Allen J.E."/>
            <person name="Bosdet I.E."/>
            <person name="Brent M.R."/>
            <person name="Chiu R."/>
            <person name="Doering T.L."/>
            <person name="Donlin M.J."/>
            <person name="D'Souza C.A."/>
            <person name="Fox D.S."/>
            <person name="Grinberg V."/>
            <person name="Fu J."/>
            <person name="Fukushima M."/>
            <person name="Haas B.J."/>
            <person name="Huang J.C."/>
            <person name="Janbon G."/>
            <person name="Jones S.J."/>
            <person name="Koo H.L."/>
            <person name="Krzywinski M.I."/>
            <person name="Kwon-Chung J.K."/>
            <person name="Lengeler K.B."/>
            <person name="Maiti R."/>
            <person name="Marra M.A."/>
            <person name="Marra R.E."/>
            <person name="Mathewson C.A."/>
            <person name="Mitchell T.G."/>
            <person name="Pertea M."/>
            <person name="Riggs F.R."/>
            <person name="Salzberg S.L."/>
            <person name="Schein J.E."/>
            <person name="Shvartsbeyn A."/>
            <person name="Shin H."/>
            <person name="Shumway M."/>
            <person name="Specht C.A."/>
            <person name="Suh B.B."/>
            <person name="Tenney A."/>
            <person name="Utterback T.R."/>
            <person name="Wickes B.L."/>
            <person name="Wortman J.R."/>
            <person name="Wye N.H."/>
            <person name="Kronstad J.W."/>
            <person name="Lodge J.K."/>
            <person name="Heitman J."/>
            <person name="Davis R.W."/>
            <person name="Fraser C.M."/>
            <person name="Hyman R.W."/>
        </authorList>
    </citation>
    <scope>NUCLEOTIDE SEQUENCE [LARGE SCALE GENOMIC DNA]</scope>
    <source>
        <strain evidence="3">JEC21 / ATCC MYA-565</strain>
    </source>
</reference>
<protein>
    <submittedName>
        <fullName evidence="2">Glycogenin glucosyltransferase, putative</fullName>
    </submittedName>
</protein>
<feature type="compositionally biased region" description="Basic and acidic residues" evidence="1">
    <location>
        <begin position="683"/>
        <end position="692"/>
    </location>
</feature>
<dbReference type="InParanoid" id="Q5KD57"/>
<feature type="compositionally biased region" description="Basic and acidic residues" evidence="1">
    <location>
        <begin position="714"/>
        <end position="723"/>
    </location>
</feature>
<dbReference type="OMA" id="IMFANAW"/>
<dbReference type="CAZy" id="GT8">
    <property type="family name" value="Glycosyltransferase Family 8"/>
</dbReference>
<feature type="region of interest" description="Disordered" evidence="1">
    <location>
        <begin position="620"/>
        <end position="898"/>
    </location>
</feature>
<proteinExistence type="predicted"/>
<feature type="compositionally biased region" description="Polar residues" evidence="1">
    <location>
        <begin position="827"/>
        <end position="836"/>
    </location>
</feature>
<feature type="compositionally biased region" description="Basic and acidic residues" evidence="1">
    <location>
        <begin position="517"/>
        <end position="528"/>
    </location>
</feature>
<sequence length="930" mass="101088">MSLPNAFVTLLTTSSYLPGALVLLHALQDLHPAPRDFQIVALVTPETVDAATIGELRRAGYDLVIGVEPIGSGKAGQVGLELMGRPDLNFALTKLHLFRLAPFFSTLIYLDADILPLRPISHLFTSTAPHVFSACPDTGWPDCFNSGFMVIRPRESDWDGLKGMLKDGEGEDGLYREAGNGSFDGADQGLLNEWFSEEGGGGDWNRLSFTYNVTPSAAYTWAPAYKRFGHKISNVHFIGPNKPWTSLPGRPAGVSNVKGKENSYDYLSLIDRWFAVYDKHVRPASALDPDISRRFAVPQTIAAWDSHANRARAAATVLSEDKLELSELKAATERGVNAFKPGQYTSLPLEGRVDLIMPKPKPVPRAAISQLAAASTVAPSVSPSALTPPPADAVPAPAPAPVLTQTEQQTAQPFVWDAQRSSPPASAPPEMSVPHTYYRNAWEAPLSQQSSYYAHPESHQPQAEHKEPEYPTLPKEVTGDSWYARFATSTPDKRAVSAVFPWEEKTGSHGYGHGSRPKPERVFPKGEEPLPPLVQQLIHPLQPPSISIQYATPTDSYQSQHPSHATGMGMAGQAQAPKSPSPPPRHVSMVEAMASYKNVWDDIPQIGKYVDIMSGKTGGRSVRGLSTRGHGHGQGHIQGHSQGQKQSQAQSHERNVSLQSLQSVPGTPRTQYSTFGKSPRLTNARDLERRGSLEQPEDSADGDDENSTSASEEEGGKGGEGKSSKPYKGNRKYRDRWAQTDRVKTVDETVQTQTHAGEEMAGGGLKMWGLPHASAHGRKSSKEIPFPSGSGNGRAGGGGQREAQTQHQSTYYEYQQQHPHSQQPRQGSTASPSQKPELNARLPDYSFDFKGATSHAQGIAQAQAQAQSQAQGQGANSNLNAQHRHKPSGSFSTIYGGRGRVWDPNTDVEVRRRDSQEVLARFMQGNLGRG</sequence>
<accession>Q55LL8</accession>
<feature type="compositionally biased region" description="Polar residues" evidence="1">
    <location>
        <begin position="805"/>
        <end position="814"/>
    </location>
</feature>
<dbReference type="PANTHER" id="PTHR11183">
    <property type="entry name" value="GLYCOGENIN SUBFAMILY MEMBER"/>
    <property type="match status" value="1"/>
</dbReference>
<feature type="compositionally biased region" description="Gly residues" evidence="1">
    <location>
        <begin position="790"/>
        <end position="800"/>
    </location>
</feature>
<feature type="region of interest" description="Disordered" evidence="1">
    <location>
        <begin position="453"/>
        <end position="475"/>
    </location>
</feature>
<gene>
    <name evidence="2" type="ordered locus">CNH03380</name>
</gene>
<evidence type="ECO:0000313" key="2">
    <source>
        <dbReference type="EMBL" id="AAW45199.1"/>
    </source>
</evidence>
<feature type="compositionally biased region" description="Basic and acidic residues" evidence="1">
    <location>
        <begin position="735"/>
        <end position="747"/>
    </location>
</feature>
<feature type="compositionally biased region" description="Pro residues" evidence="1">
    <location>
        <begin position="386"/>
        <end position="400"/>
    </location>
</feature>
<dbReference type="GO" id="GO:0005737">
    <property type="term" value="C:cytoplasm"/>
    <property type="evidence" value="ECO:0000318"/>
    <property type="project" value="GO_Central"/>
</dbReference>
<feature type="compositionally biased region" description="Polar residues" evidence="1">
    <location>
        <begin position="554"/>
        <end position="563"/>
    </location>
</feature>
<dbReference type="VEuPathDB" id="FungiDB:CNH03380"/>
<dbReference type="AlphaFoldDB" id="Q5KD57"/>
<organism evidence="2 3">
    <name type="scientific">Cryptococcus deneoformans (strain JEC21 / ATCC MYA-565)</name>
    <name type="common">Cryptococcus neoformans var. neoformans serotype D</name>
    <dbReference type="NCBI Taxonomy" id="214684"/>
    <lineage>
        <taxon>Eukaryota</taxon>
        <taxon>Fungi</taxon>
        <taxon>Dikarya</taxon>
        <taxon>Basidiomycota</taxon>
        <taxon>Agaricomycotina</taxon>
        <taxon>Tremellomycetes</taxon>
        <taxon>Tremellales</taxon>
        <taxon>Cryptococcaceae</taxon>
        <taxon>Cryptococcus</taxon>
        <taxon>Cryptococcus neoformans species complex</taxon>
    </lineage>
</organism>
<evidence type="ECO:0000256" key="1">
    <source>
        <dbReference type="SAM" id="MobiDB-lite"/>
    </source>
</evidence>
<feature type="compositionally biased region" description="Basic and acidic residues" evidence="1">
    <location>
        <begin position="456"/>
        <end position="469"/>
    </location>
</feature>
<dbReference type="InterPro" id="IPR050587">
    <property type="entry name" value="GNT1/Glycosyltrans_8"/>
</dbReference>
<dbReference type="Proteomes" id="UP000002149">
    <property type="component" value="Chromosome 8"/>
</dbReference>
<keyword evidence="3" id="KW-1185">Reference proteome</keyword>
<feature type="region of interest" description="Disordered" evidence="1">
    <location>
        <begin position="554"/>
        <end position="586"/>
    </location>
</feature>
<dbReference type="CDD" id="cd02537">
    <property type="entry name" value="GT8_Glycogenin"/>
    <property type="match status" value="1"/>
</dbReference>
<evidence type="ECO:0000313" key="3">
    <source>
        <dbReference type="Proteomes" id="UP000002149"/>
    </source>
</evidence>
<feature type="compositionally biased region" description="Low complexity" evidence="1">
    <location>
        <begin position="856"/>
        <end position="875"/>
    </location>
</feature>
<feature type="compositionally biased region" description="Acidic residues" evidence="1">
    <location>
        <begin position="695"/>
        <end position="706"/>
    </location>
</feature>
<dbReference type="InterPro" id="IPR002495">
    <property type="entry name" value="Glyco_trans_8"/>
</dbReference>
<feature type="compositionally biased region" description="Low complexity" evidence="1">
    <location>
        <begin position="635"/>
        <end position="650"/>
    </location>
</feature>
<feature type="compositionally biased region" description="Low complexity" evidence="1">
    <location>
        <begin position="815"/>
        <end position="826"/>
    </location>
</feature>